<keyword evidence="3" id="KW-0472">Membrane</keyword>
<dbReference type="Proteomes" id="UP001385892">
    <property type="component" value="Unassembled WGS sequence"/>
</dbReference>
<organism evidence="7 8">
    <name type="scientific">Variovorax rhizosphaerae</name>
    <dbReference type="NCBI Taxonomy" id="1836200"/>
    <lineage>
        <taxon>Bacteria</taxon>
        <taxon>Pseudomonadati</taxon>
        <taxon>Pseudomonadota</taxon>
        <taxon>Betaproteobacteria</taxon>
        <taxon>Burkholderiales</taxon>
        <taxon>Comamonadaceae</taxon>
        <taxon>Variovorax</taxon>
    </lineage>
</organism>
<name>A0ABU8WNQ2_9BURK</name>
<dbReference type="SUPFAM" id="SSF52540">
    <property type="entry name" value="P-loop containing nucleoside triphosphate hydrolases"/>
    <property type="match status" value="1"/>
</dbReference>
<evidence type="ECO:0000256" key="5">
    <source>
        <dbReference type="ARBA" id="ARBA00022840"/>
    </source>
</evidence>
<evidence type="ECO:0000256" key="2">
    <source>
        <dbReference type="ARBA" id="ARBA00022448"/>
    </source>
</evidence>
<reference evidence="7 8" key="1">
    <citation type="submission" date="2024-03" db="EMBL/GenBank/DDBJ databases">
        <title>Novel species of the genus Variovorax.</title>
        <authorList>
            <person name="Liu Q."/>
            <person name="Xin Y.-H."/>
        </authorList>
    </citation>
    <scope>NUCLEOTIDE SEQUENCE [LARGE SCALE GENOMIC DNA]</scope>
    <source>
        <strain evidence="7 8">KACC 18900</strain>
    </source>
</reference>
<keyword evidence="8" id="KW-1185">Reference proteome</keyword>
<evidence type="ECO:0000256" key="4">
    <source>
        <dbReference type="ARBA" id="ARBA00022741"/>
    </source>
</evidence>
<comment type="similarity">
    <text evidence="1">Belongs to the ABC transporter superfamily.</text>
</comment>
<dbReference type="GO" id="GO:0005524">
    <property type="term" value="F:ATP binding"/>
    <property type="evidence" value="ECO:0007669"/>
    <property type="project" value="UniProtKB-KW"/>
</dbReference>
<keyword evidence="2" id="KW-0813">Transport</keyword>
<dbReference type="PANTHER" id="PTHR42788:SF13">
    <property type="entry name" value="ALIPHATIC SULFONATES IMPORT ATP-BINDING PROTEIN SSUB"/>
    <property type="match status" value="1"/>
</dbReference>
<dbReference type="InterPro" id="IPR017871">
    <property type="entry name" value="ABC_transporter-like_CS"/>
</dbReference>
<dbReference type="CDD" id="cd03293">
    <property type="entry name" value="ABC_NrtD_SsuB_transporters"/>
    <property type="match status" value="1"/>
</dbReference>
<dbReference type="PROSITE" id="PS50893">
    <property type="entry name" value="ABC_TRANSPORTER_2"/>
    <property type="match status" value="1"/>
</dbReference>
<keyword evidence="5 7" id="KW-0067">ATP-binding</keyword>
<dbReference type="InterPro" id="IPR027417">
    <property type="entry name" value="P-loop_NTPase"/>
</dbReference>
<dbReference type="PROSITE" id="PS00211">
    <property type="entry name" value="ABC_TRANSPORTER_1"/>
    <property type="match status" value="1"/>
</dbReference>
<evidence type="ECO:0000256" key="1">
    <source>
        <dbReference type="ARBA" id="ARBA00005417"/>
    </source>
</evidence>
<dbReference type="EMBL" id="JBBKZT010000008">
    <property type="protein sequence ID" value="MEJ8848510.1"/>
    <property type="molecule type" value="Genomic_DNA"/>
</dbReference>
<dbReference type="InterPro" id="IPR003593">
    <property type="entry name" value="AAA+_ATPase"/>
</dbReference>
<evidence type="ECO:0000313" key="7">
    <source>
        <dbReference type="EMBL" id="MEJ8848510.1"/>
    </source>
</evidence>
<evidence type="ECO:0000313" key="8">
    <source>
        <dbReference type="Proteomes" id="UP001385892"/>
    </source>
</evidence>
<gene>
    <name evidence="7" type="ORF">WKW82_17760</name>
</gene>
<evidence type="ECO:0000256" key="3">
    <source>
        <dbReference type="ARBA" id="ARBA00022475"/>
    </source>
</evidence>
<proteinExistence type="inferred from homology"/>
<sequence>MNTTLPKPAQSAAGKSDYIRIEGLSKNFGAGNDGVLALKQIDCTIQQGSFVTIVGPSGCGKSTLLRILAGLLDYDIGNVVLDGQPIHGTRRDVGVVFQSSILLPWRTILENVMLPAEVLGIDRKQARERAMQLLQMVRLEGFEHKLPRQLSGGMQQRASIARALLHDPKILLMDEPFGALDAMTRERMNLELQRIWMESGKTVVLITHSIPEAVFLGDKVFVMSPRPGTLERVLPIDLPRPRTMEVMSHPTFAAATASIRERFSHAASFD</sequence>
<keyword evidence="3" id="KW-1003">Cell membrane</keyword>
<dbReference type="Pfam" id="PF00005">
    <property type="entry name" value="ABC_tran"/>
    <property type="match status" value="1"/>
</dbReference>
<dbReference type="InterPro" id="IPR003439">
    <property type="entry name" value="ABC_transporter-like_ATP-bd"/>
</dbReference>
<dbReference type="Gene3D" id="3.40.50.300">
    <property type="entry name" value="P-loop containing nucleotide triphosphate hydrolases"/>
    <property type="match status" value="1"/>
</dbReference>
<keyword evidence="4" id="KW-0547">Nucleotide-binding</keyword>
<protein>
    <submittedName>
        <fullName evidence="7">ABC transporter ATP-binding protein</fullName>
    </submittedName>
</protein>
<evidence type="ECO:0000259" key="6">
    <source>
        <dbReference type="PROSITE" id="PS50893"/>
    </source>
</evidence>
<dbReference type="RefSeq" id="WP_340343647.1">
    <property type="nucleotide sequence ID" value="NZ_JBBKZT010000008.1"/>
</dbReference>
<dbReference type="InterPro" id="IPR050166">
    <property type="entry name" value="ABC_transporter_ATP-bind"/>
</dbReference>
<dbReference type="PANTHER" id="PTHR42788">
    <property type="entry name" value="TAURINE IMPORT ATP-BINDING PROTEIN-RELATED"/>
    <property type="match status" value="1"/>
</dbReference>
<dbReference type="SMART" id="SM00382">
    <property type="entry name" value="AAA"/>
    <property type="match status" value="1"/>
</dbReference>
<accession>A0ABU8WNQ2</accession>
<feature type="domain" description="ABC transporter" evidence="6">
    <location>
        <begin position="19"/>
        <end position="250"/>
    </location>
</feature>
<comment type="caution">
    <text evidence="7">The sequence shown here is derived from an EMBL/GenBank/DDBJ whole genome shotgun (WGS) entry which is preliminary data.</text>
</comment>